<dbReference type="AlphaFoldDB" id="A0A5B7JCH8"/>
<gene>
    <name evidence="2" type="ORF">E2C01_085041</name>
</gene>
<accession>A0A5B7JCH8</accession>
<feature type="compositionally biased region" description="Basic residues" evidence="1">
    <location>
        <begin position="76"/>
        <end position="85"/>
    </location>
</feature>
<sequence>MRFPSPGMGVGGPSHLLGAWSGPFYPWGRGCGAGLPAPSREICKAGLAVFIARREDGCVHVPAGLPVGEEETGGVRGKRRSLHRG</sequence>
<organism evidence="2 3">
    <name type="scientific">Portunus trituberculatus</name>
    <name type="common">Swimming crab</name>
    <name type="synonym">Neptunus trituberculatus</name>
    <dbReference type="NCBI Taxonomy" id="210409"/>
    <lineage>
        <taxon>Eukaryota</taxon>
        <taxon>Metazoa</taxon>
        <taxon>Ecdysozoa</taxon>
        <taxon>Arthropoda</taxon>
        <taxon>Crustacea</taxon>
        <taxon>Multicrustacea</taxon>
        <taxon>Malacostraca</taxon>
        <taxon>Eumalacostraca</taxon>
        <taxon>Eucarida</taxon>
        <taxon>Decapoda</taxon>
        <taxon>Pleocyemata</taxon>
        <taxon>Brachyura</taxon>
        <taxon>Eubrachyura</taxon>
        <taxon>Portunoidea</taxon>
        <taxon>Portunidae</taxon>
        <taxon>Portuninae</taxon>
        <taxon>Portunus</taxon>
    </lineage>
</organism>
<dbReference type="EMBL" id="VSRR010083118">
    <property type="protein sequence ID" value="MPC90074.1"/>
    <property type="molecule type" value="Genomic_DNA"/>
</dbReference>
<keyword evidence="3" id="KW-1185">Reference proteome</keyword>
<proteinExistence type="predicted"/>
<comment type="caution">
    <text evidence="2">The sequence shown here is derived from an EMBL/GenBank/DDBJ whole genome shotgun (WGS) entry which is preliminary data.</text>
</comment>
<dbReference type="Proteomes" id="UP000324222">
    <property type="component" value="Unassembled WGS sequence"/>
</dbReference>
<name>A0A5B7JCH8_PORTR</name>
<reference evidence="2 3" key="1">
    <citation type="submission" date="2019-05" db="EMBL/GenBank/DDBJ databases">
        <title>Another draft genome of Portunus trituberculatus and its Hox gene families provides insights of decapod evolution.</title>
        <authorList>
            <person name="Jeong J.-H."/>
            <person name="Song I."/>
            <person name="Kim S."/>
            <person name="Choi T."/>
            <person name="Kim D."/>
            <person name="Ryu S."/>
            <person name="Kim W."/>
        </authorList>
    </citation>
    <scope>NUCLEOTIDE SEQUENCE [LARGE SCALE GENOMIC DNA]</scope>
    <source>
        <tissue evidence="2">Muscle</tissue>
    </source>
</reference>
<protein>
    <submittedName>
        <fullName evidence="2">Uncharacterized protein</fullName>
    </submittedName>
</protein>
<evidence type="ECO:0000256" key="1">
    <source>
        <dbReference type="SAM" id="MobiDB-lite"/>
    </source>
</evidence>
<evidence type="ECO:0000313" key="3">
    <source>
        <dbReference type="Proteomes" id="UP000324222"/>
    </source>
</evidence>
<feature type="region of interest" description="Disordered" evidence="1">
    <location>
        <begin position="65"/>
        <end position="85"/>
    </location>
</feature>
<evidence type="ECO:0000313" key="2">
    <source>
        <dbReference type="EMBL" id="MPC90074.1"/>
    </source>
</evidence>